<accession>A0A2W6A0E0</accession>
<dbReference type="AlphaFoldDB" id="A0A2W6A0E0"/>
<dbReference type="Proteomes" id="UP000248724">
    <property type="component" value="Unassembled WGS sequence"/>
</dbReference>
<name>A0A2W6A0E0_9BACT</name>
<organism evidence="1 2">
    <name type="scientific">Candidatus Aeolococcus gillhamiae</name>
    <dbReference type="NCBI Taxonomy" id="3127015"/>
    <lineage>
        <taxon>Bacteria</taxon>
        <taxon>Bacillati</taxon>
        <taxon>Candidatus Dormiibacterota</taxon>
        <taxon>Candidatus Dormibacteria</taxon>
        <taxon>Candidatus Aeolococcales</taxon>
        <taxon>Candidatus Aeolococcaceae</taxon>
        <taxon>Candidatus Aeolococcus</taxon>
    </lineage>
</organism>
<evidence type="ECO:0000313" key="1">
    <source>
        <dbReference type="EMBL" id="PZR78988.1"/>
    </source>
</evidence>
<gene>
    <name evidence="1" type="ORF">DLM65_11665</name>
</gene>
<reference evidence="1 2" key="1">
    <citation type="journal article" date="2017" name="Nature">
        <title>Atmospheric trace gases support primary production in Antarctic desert surface soil.</title>
        <authorList>
            <person name="Ji M."/>
            <person name="Greening C."/>
            <person name="Vanwonterghem I."/>
            <person name="Carere C.R."/>
            <person name="Bay S.K."/>
            <person name="Steen J.A."/>
            <person name="Montgomery K."/>
            <person name="Lines T."/>
            <person name="Beardall J."/>
            <person name="van Dorst J."/>
            <person name="Snape I."/>
            <person name="Stott M.B."/>
            <person name="Hugenholtz P."/>
            <person name="Ferrari B.C."/>
        </authorList>
    </citation>
    <scope>NUCLEOTIDE SEQUENCE [LARGE SCALE GENOMIC DNA]</scope>
    <source>
        <strain evidence="1">RRmetagenome_bin12</strain>
    </source>
</reference>
<protein>
    <submittedName>
        <fullName evidence="1">Uncharacterized protein</fullName>
    </submittedName>
</protein>
<evidence type="ECO:0000313" key="2">
    <source>
        <dbReference type="Proteomes" id="UP000248724"/>
    </source>
</evidence>
<dbReference type="EMBL" id="QHBU01000230">
    <property type="protein sequence ID" value="PZR78988.1"/>
    <property type="molecule type" value="Genomic_DNA"/>
</dbReference>
<sequence length="82" mass="8060">MLASWARPSGQVVAQGVALEPAGKPGKPVEVIPVGADMHAVVLPRPPGGGALQATVTVVTTGGAVEIGPSQPFEWPARGAGG</sequence>
<proteinExistence type="predicted"/>
<feature type="non-terminal residue" evidence="1">
    <location>
        <position position="82"/>
    </location>
</feature>
<comment type="caution">
    <text evidence="1">The sequence shown here is derived from an EMBL/GenBank/DDBJ whole genome shotgun (WGS) entry which is preliminary data.</text>
</comment>